<dbReference type="AlphaFoldDB" id="A0A9W6QCM8"/>
<gene>
    <name evidence="1" type="ORF">Kpho02_69820</name>
</gene>
<dbReference type="InterPro" id="IPR015943">
    <property type="entry name" value="WD40/YVTN_repeat-like_dom_sf"/>
</dbReference>
<name>A0A9W6QCM8_9ACTN</name>
<comment type="caution">
    <text evidence="1">The sequence shown here is derived from an EMBL/GenBank/DDBJ whole genome shotgun (WGS) entry which is preliminary data.</text>
</comment>
<proteinExistence type="predicted"/>
<dbReference type="Proteomes" id="UP001165041">
    <property type="component" value="Unassembled WGS sequence"/>
</dbReference>
<evidence type="ECO:0000313" key="1">
    <source>
        <dbReference type="EMBL" id="GLW74685.1"/>
    </source>
</evidence>
<organism evidence="1 2">
    <name type="scientific">Kitasatospora phosalacinea</name>
    <dbReference type="NCBI Taxonomy" id="2065"/>
    <lineage>
        <taxon>Bacteria</taxon>
        <taxon>Bacillati</taxon>
        <taxon>Actinomycetota</taxon>
        <taxon>Actinomycetes</taxon>
        <taxon>Kitasatosporales</taxon>
        <taxon>Streptomycetaceae</taxon>
        <taxon>Kitasatospora</taxon>
    </lineage>
</organism>
<dbReference type="EMBL" id="BSSA01000038">
    <property type="protein sequence ID" value="GLW74685.1"/>
    <property type="molecule type" value="Genomic_DNA"/>
</dbReference>
<sequence length="122" mass="12755">MSAVATTTRPDGTPLAITTSEDETGIVWDLTTGDRLHILRGHSGPVSTVATTTRPDGTPLAITTSEDRSSILWNPCTGQVVERLQLPYTGRIAAGTDAGFVIAYGENIACFVWNPGPATGGL</sequence>
<dbReference type="InterPro" id="IPR011047">
    <property type="entry name" value="Quinoprotein_ADH-like_sf"/>
</dbReference>
<dbReference type="SUPFAM" id="SSF50998">
    <property type="entry name" value="Quinoprotein alcohol dehydrogenase-like"/>
    <property type="match status" value="1"/>
</dbReference>
<evidence type="ECO:0000313" key="2">
    <source>
        <dbReference type="Proteomes" id="UP001165041"/>
    </source>
</evidence>
<reference evidence="1" key="1">
    <citation type="submission" date="2023-02" db="EMBL/GenBank/DDBJ databases">
        <title>Kitasatospora phosalacinea NBRC 14627.</title>
        <authorList>
            <person name="Ichikawa N."/>
            <person name="Sato H."/>
            <person name="Tonouchi N."/>
        </authorList>
    </citation>
    <scope>NUCLEOTIDE SEQUENCE</scope>
    <source>
        <strain evidence="1">NBRC 14627</strain>
    </source>
</reference>
<accession>A0A9W6QCM8</accession>
<dbReference type="Gene3D" id="2.130.10.10">
    <property type="entry name" value="YVTN repeat-like/Quinoprotein amine dehydrogenase"/>
    <property type="match status" value="1"/>
</dbReference>
<protein>
    <submittedName>
        <fullName evidence="1">Uncharacterized protein</fullName>
    </submittedName>
</protein>